<feature type="transmembrane region" description="Helical" evidence="10">
    <location>
        <begin position="372"/>
        <end position="391"/>
    </location>
</feature>
<evidence type="ECO:0000259" key="12">
    <source>
        <dbReference type="PROSITE" id="PS50110"/>
    </source>
</evidence>
<dbReference type="SMART" id="SM00387">
    <property type="entry name" value="HATPase_c"/>
    <property type="match status" value="2"/>
</dbReference>
<accession>A0A4S4C9S7</accession>
<feature type="transmembrane region" description="Helical" evidence="10">
    <location>
        <begin position="334"/>
        <end position="351"/>
    </location>
</feature>
<protein>
    <recommendedName>
        <fullName evidence="2">histidine kinase</fullName>
        <ecNumber evidence="2">2.7.13.3</ecNumber>
    </recommendedName>
</protein>
<dbReference type="InterPro" id="IPR036097">
    <property type="entry name" value="HisK_dim/P_sf"/>
</dbReference>
<dbReference type="CDD" id="cd00082">
    <property type="entry name" value="HisKA"/>
    <property type="match status" value="1"/>
</dbReference>
<evidence type="ECO:0000256" key="7">
    <source>
        <dbReference type="ARBA" id="ARBA00022840"/>
    </source>
</evidence>
<dbReference type="Gene3D" id="3.30.565.10">
    <property type="entry name" value="Histidine kinase-like ATPase, C-terminal domain"/>
    <property type="match status" value="2"/>
</dbReference>
<dbReference type="InterPro" id="IPR011623">
    <property type="entry name" value="7TMR_DISM_rcpt_extracell_dom1"/>
</dbReference>
<dbReference type="InterPro" id="IPR004358">
    <property type="entry name" value="Sig_transdc_His_kin-like_C"/>
</dbReference>
<dbReference type="InterPro" id="IPR010559">
    <property type="entry name" value="Sig_transdc_His_kin_internal"/>
</dbReference>
<dbReference type="Pfam" id="PF06580">
    <property type="entry name" value="His_kinase"/>
    <property type="match status" value="1"/>
</dbReference>
<keyword evidence="5" id="KW-0547">Nucleotide-binding</keyword>
<dbReference type="Proteomes" id="UP000310636">
    <property type="component" value="Unassembled WGS sequence"/>
</dbReference>
<proteinExistence type="predicted"/>
<dbReference type="InterPro" id="IPR005467">
    <property type="entry name" value="His_kinase_dom"/>
</dbReference>
<feature type="modified residue" description="4-aspartylphosphate" evidence="9">
    <location>
        <position position="743"/>
    </location>
</feature>
<dbReference type="SUPFAM" id="SSF52172">
    <property type="entry name" value="CheY-like"/>
    <property type="match status" value="1"/>
</dbReference>
<feature type="transmembrane region" description="Helical" evidence="10">
    <location>
        <begin position="16"/>
        <end position="34"/>
    </location>
</feature>
<evidence type="ECO:0000256" key="10">
    <source>
        <dbReference type="SAM" id="Phobius"/>
    </source>
</evidence>
<dbReference type="GO" id="GO:0000155">
    <property type="term" value="F:phosphorelay sensor kinase activity"/>
    <property type="evidence" value="ECO:0007669"/>
    <property type="project" value="InterPro"/>
</dbReference>
<evidence type="ECO:0000256" key="8">
    <source>
        <dbReference type="ARBA" id="ARBA00023012"/>
    </source>
</evidence>
<evidence type="ECO:0000313" key="13">
    <source>
        <dbReference type="EMBL" id="THF84151.1"/>
    </source>
</evidence>
<dbReference type="RefSeq" id="WP_136368153.1">
    <property type="nucleotide sequence ID" value="NZ_SSOB01000002.1"/>
</dbReference>
<feature type="domain" description="Histidine kinase" evidence="11">
    <location>
        <begin position="923"/>
        <end position="1021"/>
    </location>
</feature>
<comment type="catalytic activity">
    <reaction evidence="1">
        <text>ATP + protein L-histidine = ADP + protein N-phospho-L-histidine.</text>
        <dbReference type="EC" id="2.7.13.3"/>
    </reaction>
</comment>
<reference evidence="13 14" key="1">
    <citation type="submission" date="2019-04" db="EMBL/GenBank/DDBJ databases">
        <title>Cohnella sp. nov. isolated from preserved vegetables.</title>
        <authorList>
            <person name="Lin S.-Y."/>
            <person name="Hung M.-H."/>
            <person name="Young C.-C."/>
        </authorList>
    </citation>
    <scope>NUCLEOTIDE SEQUENCE [LARGE SCALE GENOMIC DNA]</scope>
    <source>
        <strain evidence="13 14">CC-MHH1044</strain>
    </source>
</reference>
<organism evidence="13 14">
    <name type="scientific">Cohnella fermenti</name>
    <dbReference type="NCBI Taxonomy" id="2565925"/>
    <lineage>
        <taxon>Bacteria</taxon>
        <taxon>Bacillati</taxon>
        <taxon>Bacillota</taxon>
        <taxon>Bacilli</taxon>
        <taxon>Bacillales</taxon>
        <taxon>Paenibacillaceae</taxon>
        <taxon>Cohnella</taxon>
    </lineage>
</organism>
<keyword evidence="10" id="KW-0812">Transmembrane</keyword>
<feature type="transmembrane region" description="Helical" evidence="10">
    <location>
        <begin position="307"/>
        <end position="328"/>
    </location>
</feature>
<feature type="transmembrane region" description="Helical" evidence="10">
    <location>
        <begin position="217"/>
        <end position="236"/>
    </location>
</feature>
<evidence type="ECO:0000256" key="6">
    <source>
        <dbReference type="ARBA" id="ARBA00022777"/>
    </source>
</evidence>
<keyword evidence="3 9" id="KW-0597">Phosphoprotein</keyword>
<dbReference type="AlphaFoldDB" id="A0A4S4C9S7"/>
<dbReference type="EC" id="2.7.13.3" evidence="2"/>
<dbReference type="SMART" id="SM00448">
    <property type="entry name" value="REC"/>
    <property type="match status" value="1"/>
</dbReference>
<keyword evidence="10" id="KW-1133">Transmembrane helix</keyword>
<keyword evidence="8" id="KW-0902">Two-component regulatory system</keyword>
<keyword evidence="4" id="KW-0808">Transferase</keyword>
<dbReference type="InterPro" id="IPR011006">
    <property type="entry name" value="CheY-like_superfamily"/>
</dbReference>
<dbReference type="InterPro" id="IPR036890">
    <property type="entry name" value="HATPase_C_sf"/>
</dbReference>
<evidence type="ECO:0000256" key="4">
    <source>
        <dbReference type="ARBA" id="ARBA00022679"/>
    </source>
</evidence>
<keyword evidence="14" id="KW-1185">Reference proteome</keyword>
<dbReference type="Gene3D" id="1.10.287.130">
    <property type="match status" value="1"/>
</dbReference>
<dbReference type="Pfam" id="PF00512">
    <property type="entry name" value="HisKA"/>
    <property type="match status" value="1"/>
</dbReference>
<evidence type="ECO:0000256" key="2">
    <source>
        <dbReference type="ARBA" id="ARBA00012438"/>
    </source>
</evidence>
<feature type="transmembrane region" description="Helical" evidence="10">
    <location>
        <begin position="397"/>
        <end position="419"/>
    </location>
</feature>
<dbReference type="Pfam" id="PF07695">
    <property type="entry name" value="7TMR-DISM_7TM"/>
    <property type="match status" value="1"/>
</dbReference>
<evidence type="ECO:0000259" key="11">
    <source>
        <dbReference type="PROSITE" id="PS50109"/>
    </source>
</evidence>
<dbReference type="SMART" id="SM00388">
    <property type="entry name" value="HisKA"/>
    <property type="match status" value="1"/>
</dbReference>
<dbReference type="PANTHER" id="PTHR34220:SF7">
    <property type="entry name" value="SENSOR HISTIDINE KINASE YPDA"/>
    <property type="match status" value="1"/>
</dbReference>
<dbReference type="Pfam" id="PF02518">
    <property type="entry name" value="HATPase_c"/>
    <property type="match status" value="2"/>
</dbReference>
<feature type="domain" description="Response regulatory" evidence="12">
    <location>
        <begin position="692"/>
        <end position="810"/>
    </location>
</feature>
<dbReference type="InterPro" id="IPR001789">
    <property type="entry name" value="Sig_transdc_resp-reg_receiver"/>
</dbReference>
<sequence length="1031" mass="115653">MRNLLHNRRTIDRYQWILAAAVAAFLVIMALTMLPRSNAPQAVNGVLDLQGWNFSQQGNLPLDGEWEFYPNRLLEPADFASAKTEPEGRLQHVPGVWNASDMEAIGVGTYRLTVLLRPDLNEELAIQKQVIRFSDRFYVNGRLLGQSGIPAESRKDYKPGNSPYTIYFEAPADGKLEIVIQAANFEYHQGGGMYTSLTFGKIGDIVRDRQAQISLEWAGVIVLFIFGIFFIVLFGFFNRNKGFLFFGIFFAIFGTMIFLNGQRAFLEMVPNAPFQLLWKLKDVSLMITFPITILYTNSLLKMGRWKLPFYSISILYMIYTIAIVLLPYSVYSQLFEVFVSLLPICFILLFVMLLRRYRQQDYGHFDVREMQLFITAILCIVLFPINTLASVSDTSNILSKALTDGIVLLFIVLALMIVARRYLKLYSSMESLTSQLKRSDELKDEFLLQTSHELNTPLNGIINLSQSVLDDPARTPNAKRTREKLLLIRNMAFRMSNMVHDIIDLAQLKDERLVISKERVDLQACLSNLFSVYGFLASEKGVRLEADLAPDATMAWADERRLLQVLSNVLELSLRHTEHSCLLARARRNGEHEIVLTVESASGRRPSEQPLELEGIGIGLSIASELVRLMGGRLEWKEDPIGEGSFFEIALPAHKTANEPTYAEELLSVEALIASSSDEGVRGDQGRRGEDQKILIMAAPANLELLVNLLAIEGYRVETAHSASEALAAIRESSPPPDLLLLDVMMRDGESYELSRSIRRTHSPIDLPILSLIARNTPADIEAVLSAGGNDYIVKPLDAGEIRVRIRTLLAMKRLAKEAAESEMAFLQSQIKPHFLYNALGTIMSLCYTDGPRAGELLAVLSRYLRIIFHQDQRRGERVSLSQEIELVKAYADIEKARFGSRLELEIRIDETLLSVRVMPLTIQPLVENAIRHGVAKKVDGGTVKLTIERSGDRVRIEVEDNGIGMTADEVEKLLNGEEPDDGVGFRNIKRRVLHLSGQPPEVKSAPNVGTKVTLWLPASATIDQHGRGTG</sequence>
<keyword evidence="6" id="KW-0418">Kinase</keyword>
<dbReference type="PANTHER" id="PTHR34220">
    <property type="entry name" value="SENSOR HISTIDINE KINASE YPDA"/>
    <property type="match status" value="1"/>
</dbReference>
<evidence type="ECO:0000313" key="14">
    <source>
        <dbReference type="Proteomes" id="UP000310636"/>
    </source>
</evidence>
<dbReference type="InterPro" id="IPR050640">
    <property type="entry name" value="Bact_2-comp_sensor_kinase"/>
</dbReference>
<feature type="transmembrane region" description="Helical" evidence="10">
    <location>
        <begin position="243"/>
        <end position="263"/>
    </location>
</feature>
<keyword evidence="10" id="KW-0472">Membrane</keyword>
<dbReference type="PROSITE" id="PS50110">
    <property type="entry name" value="RESPONSE_REGULATORY"/>
    <property type="match status" value="1"/>
</dbReference>
<dbReference type="EMBL" id="SSOB01000002">
    <property type="protein sequence ID" value="THF84151.1"/>
    <property type="molecule type" value="Genomic_DNA"/>
</dbReference>
<evidence type="ECO:0000256" key="9">
    <source>
        <dbReference type="PROSITE-ProRule" id="PRU00169"/>
    </source>
</evidence>
<dbReference type="SUPFAM" id="SSF55874">
    <property type="entry name" value="ATPase domain of HSP90 chaperone/DNA topoisomerase II/histidine kinase"/>
    <property type="match status" value="2"/>
</dbReference>
<dbReference type="GO" id="GO:0016020">
    <property type="term" value="C:membrane"/>
    <property type="evidence" value="ECO:0007669"/>
    <property type="project" value="InterPro"/>
</dbReference>
<dbReference type="SUPFAM" id="SSF47384">
    <property type="entry name" value="Homodimeric domain of signal transducing histidine kinase"/>
    <property type="match status" value="1"/>
</dbReference>
<keyword evidence="7" id="KW-0067">ATP-binding</keyword>
<feature type="domain" description="Histidine kinase" evidence="11">
    <location>
        <begin position="449"/>
        <end position="655"/>
    </location>
</feature>
<evidence type="ECO:0000256" key="1">
    <source>
        <dbReference type="ARBA" id="ARBA00000085"/>
    </source>
</evidence>
<name>A0A4S4C9S7_9BACL</name>
<dbReference type="OrthoDB" id="9809348at2"/>
<dbReference type="PRINTS" id="PR00344">
    <property type="entry name" value="BCTRLSENSOR"/>
</dbReference>
<evidence type="ECO:0000256" key="3">
    <source>
        <dbReference type="ARBA" id="ARBA00022553"/>
    </source>
</evidence>
<dbReference type="PROSITE" id="PS50109">
    <property type="entry name" value="HIS_KIN"/>
    <property type="match status" value="2"/>
</dbReference>
<dbReference type="GO" id="GO:0005524">
    <property type="term" value="F:ATP binding"/>
    <property type="evidence" value="ECO:0007669"/>
    <property type="project" value="UniProtKB-KW"/>
</dbReference>
<dbReference type="Gene3D" id="3.40.50.2300">
    <property type="match status" value="1"/>
</dbReference>
<dbReference type="CDD" id="cd17574">
    <property type="entry name" value="REC_OmpR"/>
    <property type="match status" value="1"/>
</dbReference>
<dbReference type="InterPro" id="IPR003594">
    <property type="entry name" value="HATPase_dom"/>
</dbReference>
<evidence type="ECO:0000256" key="5">
    <source>
        <dbReference type="ARBA" id="ARBA00022741"/>
    </source>
</evidence>
<dbReference type="Pfam" id="PF00072">
    <property type="entry name" value="Response_reg"/>
    <property type="match status" value="1"/>
</dbReference>
<dbReference type="InterPro" id="IPR003661">
    <property type="entry name" value="HisK_dim/P_dom"/>
</dbReference>
<gene>
    <name evidence="13" type="ORF">E6C55_02290</name>
</gene>
<comment type="caution">
    <text evidence="13">The sequence shown here is derived from an EMBL/GenBank/DDBJ whole genome shotgun (WGS) entry which is preliminary data.</text>
</comment>